<dbReference type="Proteomes" id="UP000198852">
    <property type="component" value="Unassembled WGS sequence"/>
</dbReference>
<protein>
    <recommendedName>
        <fullName evidence="3">Fe-S cluster biogenesis protein NfuA, 4Fe-4S-binding domain</fullName>
    </recommendedName>
</protein>
<gene>
    <name evidence="1" type="ORF">SAMN05660874_03326</name>
</gene>
<dbReference type="EMBL" id="FOZX01000005">
    <property type="protein sequence ID" value="SFS79319.1"/>
    <property type="molecule type" value="Genomic_DNA"/>
</dbReference>
<organism evidence="1 2">
    <name type="scientific">Saccharopolyspora flava</name>
    <dbReference type="NCBI Taxonomy" id="95161"/>
    <lineage>
        <taxon>Bacteria</taxon>
        <taxon>Bacillati</taxon>
        <taxon>Actinomycetota</taxon>
        <taxon>Actinomycetes</taxon>
        <taxon>Pseudonocardiales</taxon>
        <taxon>Pseudonocardiaceae</taxon>
        <taxon>Saccharopolyspora</taxon>
    </lineage>
</organism>
<name>A0A1I6SQZ4_9PSEU</name>
<evidence type="ECO:0000313" key="2">
    <source>
        <dbReference type="Proteomes" id="UP000198852"/>
    </source>
</evidence>
<dbReference type="RefSeq" id="WP_245775898.1">
    <property type="nucleotide sequence ID" value="NZ_FOZX01000005.1"/>
</dbReference>
<accession>A0A1I6SQZ4</accession>
<keyword evidence="2" id="KW-1185">Reference proteome</keyword>
<proteinExistence type="predicted"/>
<reference evidence="2" key="1">
    <citation type="submission" date="2016-10" db="EMBL/GenBank/DDBJ databases">
        <authorList>
            <person name="Varghese N."/>
            <person name="Submissions S."/>
        </authorList>
    </citation>
    <scope>NUCLEOTIDE SEQUENCE [LARGE SCALE GENOMIC DNA]</scope>
    <source>
        <strain evidence="2">DSM 44771</strain>
    </source>
</reference>
<evidence type="ECO:0000313" key="1">
    <source>
        <dbReference type="EMBL" id="SFS79319.1"/>
    </source>
</evidence>
<sequence length="75" mass="8032">MSIDDTALEQLRGTLAADDYDLAVTDTDAGVRVRITAGPEACEDCLVPKPLMRGVLQQALGIPEDDITLIYPGED</sequence>
<evidence type="ECO:0008006" key="3">
    <source>
        <dbReference type="Google" id="ProtNLM"/>
    </source>
</evidence>
<dbReference type="AlphaFoldDB" id="A0A1I6SQZ4"/>
<dbReference type="STRING" id="95161.SAMN05660874_03326"/>